<feature type="transmembrane region" description="Helical" evidence="6">
    <location>
        <begin position="542"/>
        <end position="560"/>
    </location>
</feature>
<feature type="transmembrane region" description="Helical" evidence="6">
    <location>
        <begin position="92"/>
        <end position="110"/>
    </location>
</feature>
<dbReference type="EMBL" id="NKHZ01000070">
    <property type="protein sequence ID" value="PNS15503.1"/>
    <property type="molecule type" value="Genomic_DNA"/>
</dbReference>
<dbReference type="PANTHER" id="PTHR19432:SF76">
    <property type="entry name" value="TRANSPORTER, PUTATIVE (EUROFUNG)-RELATED"/>
    <property type="match status" value="1"/>
</dbReference>
<dbReference type="Proteomes" id="UP000243797">
    <property type="component" value="Unassembled WGS sequence"/>
</dbReference>
<feature type="transmembrane region" description="Helical" evidence="6">
    <location>
        <begin position="21"/>
        <end position="39"/>
    </location>
</feature>
<gene>
    <name evidence="7" type="ORF">CAC42_762</name>
</gene>
<feature type="transmembrane region" description="Helical" evidence="6">
    <location>
        <begin position="59"/>
        <end position="80"/>
    </location>
</feature>
<feature type="transmembrane region" description="Helical" evidence="6">
    <location>
        <begin position="395"/>
        <end position="416"/>
    </location>
</feature>
<evidence type="ECO:0000256" key="3">
    <source>
        <dbReference type="ARBA" id="ARBA00022692"/>
    </source>
</evidence>
<dbReference type="GO" id="GO:0008506">
    <property type="term" value="F:sucrose:proton symporter activity"/>
    <property type="evidence" value="ECO:0007669"/>
    <property type="project" value="TreeGrafter"/>
</dbReference>
<dbReference type="AlphaFoldDB" id="A0A2K1QL07"/>
<protein>
    <submittedName>
        <fullName evidence="7">Proteinral alpha-glucoside permease</fullName>
    </submittedName>
</protein>
<evidence type="ECO:0000256" key="1">
    <source>
        <dbReference type="ARBA" id="ARBA00004141"/>
    </source>
</evidence>
<proteinExistence type="predicted"/>
<dbReference type="InParanoid" id="A0A2K1QL07"/>
<feature type="transmembrane region" description="Helical" evidence="6">
    <location>
        <begin position="368"/>
        <end position="389"/>
    </location>
</feature>
<feature type="transmembrane region" description="Helical" evidence="6">
    <location>
        <begin position="170"/>
        <end position="194"/>
    </location>
</feature>
<evidence type="ECO:0000313" key="7">
    <source>
        <dbReference type="EMBL" id="PNS15503.1"/>
    </source>
</evidence>
<dbReference type="GO" id="GO:0005886">
    <property type="term" value="C:plasma membrane"/>
    <property type="evidence" value="ECO:0007669"/>
    <property type="project" value="TreeGrafter"/>
</dbReference>
<feature type="transmembrane region" description="Helical" evidence="6">
    <location>
        <begin position="495"/>
        <end position="522"/>
    </location>
</feature>
<feature type="transmembrane region" description="Helical" evidence="6">
    <location>
        <begin position="261"/>
        <end position="281"/>
    </location>
</feature>
<comment type="caution">
    <text evidence="7">The sequence shown here is derived from an EMBL/GenBank/DDBJ whole genome shotgun (WGS) entry which is preliminary data.</text>
</comment>
<evidence type="ECO:0000256" key="4">
    <source>
        <dbReference type="ARBA" id="ARBA00022989"/>
    </source>
</evidence>
<keyword evidence="3 6" id="KW-0812">Transmembrane</keyword>
<evidence type="ECO:0000256" key="2">
    <source>
        <dbReference type="ARBA" id="ARBA00022448"/>
    </source>
</evidence>
<dbReference type="SUPFAM" id="SSF103473">
    <property type="entry name" value="MFS general substrate transporter"/>
    <property type="match status" value="1"/>
</dbReference>
<feature type="transmembrane region" description="Helical" evidence="6">
    <location>
        <begin position="312"/>
        <end position="335"/>
    </location>
</feature>
<dbReference type="Gene3D" id="1.20.1250.20">
    <property type="entry name" value="MFS general substrate transporter like domains"/>
    <property type="match status" value="1"/>
</dbReference>
<evidence type="ECO:0000256" key="5">
    <source>
        <dbReference type="ARBA" id="ARBA00023136"/>
    </source>
</evidence>
<dbReference type="PANTHER" id="PTHR19432">
    <property type="entry name" value="SUGAR TRANSPORTER"/>
    <property type="match status" value="1"/>
</dbReference>
<feature type="transmembrane region" description="Helical" evidence="6">
    <location>
        <begin position="130"/>
        <end position="149"/>
    </location>
</feature>
<sequence length="572" mass="61766">MAVAGAQWAGTPSIKGSSEPMRMALLTFSLIGLQFTWGMEMTYCTPYLLQLGLTKSKLSLVWIAGPLSGLIMQPIVGIMADKSKSKYGRRRPVMVVGSVLVGFCLILLGWTGEIIGAFVQDKELKRELTIVLAVFSIYALDFAINAVQSSCRSLIVDTLPVSKQQLGSAWASRMVAVGHLVGYGIGAMDLSVIFGKIIGDTQFKQLTVIAALALLVAVGVTSWAVTERVLISDGLEEQKGNPVVNTLSIIFRTTRDLPPRIQAICNIQFWSWIAWFPFLFYSSTWVGETYLRYDAPEAVRTSPDSLSTIGRVGSMTLILFSIVTFIGSVSLPWIVQSPDTTSTGRFTPRPPPRLVPLLHFLPKRKPTLLTAWTAGHLLFTTAMLFAPFIASLHAASFIVATCGLPWALASWAPFTFMGQEINRLPSPALHHRSASTLSEAAIPLEPSSYGRMPNSLDLDVNNSPESTVLHLRQDSLTSTSTLPDRGSQTGELAGIYLGILNLYTTLPQFVATGISTVVFAIFEPGKTKAVGDEGAVVPEGTSGIAVCLFIGALASVVAAWSTRRFARMGDGL</sequence>
<reference evidence="7 8" key="1">
    <citation type="submission" date="2017-06" db="EMBL/GenBank/DDBJ databases">
        <title>Draft genome sequence of a variant of Elsinoe murrayae.</title>
        <authorList>
            <person name="Cheng Q."/>
        </authorList>
    </citation>
    <scope>NUCLEOTIDE SEQUENCE [LARGE SCALE GENOMIC DNA]</scope>
    <source>
        <strain evidence="7 8">CQ-2017a</strain>
    </source>
</reference>
<comment type="subcellular location">
    <subcellularLocation>
        <location evidence="1">Membrane</location>
        <topology evidence="1">Multi-pass membrane protein</topology>
    </subcellularLocation>
</comment>
<feature type="transmembrane region" description="Helical" evidence="6">
    <location>
        <begin position="206"/>
        <end position="225"/>
    </location>
</feature>
<keyword evidence="4 6" id="KW-1133">Transmembrane helix</keyword>
<dbReference type="Pfam" id="PF13347">
    <property type="entry name" value="MFS_2"/>
    <property type="match status" value="1"/>
</dbReference>
<evidence type="ECO:0000313" key="8">
    <source>
        <dbReference type="Proteomes" id="UP000243797"/>
    </source>
</evidence>
<dbReference type="OrthoDB" id="28755at2759"/>
<keyword evidence="8" id="KW-1185">Reference proteome</keyword>
<keyword evidence="5 6" id="KW-0472">Membrane</keyword>
<organism evidence="7 8">
    <name type="scientific">Sphaceloma murrayae</name>
    <dbReference type="NCBI Taxonomy" id="2082308"/>
    <lineage>
        <taxon>Eukaryota</taxon>
        <taxon>Fungi</taxon>
        <taxon>Dikarya</taxon>
        <taxon>Ascomycota</taxon>
        <taxon>Pezizomycotina</taxon>
        <taxon>Dothideomycetes</taxon>
        <taxon>Dothideomycetidae</taxon>
        <taxon>Myriangiales</taxon>
        <taxon>Elsinoaceae</taxon>
        <taxon>Sphaceloma</taxon>
    </lineage>
</organism>
<accession>A0A2K1QL07</accession>
<keyword evidence="2" id="KW-0813">Transport</keyword>
<name>A0A2K1QL07_9PEZI</name>
<dbReference type="InterPro" id="IPR036259">
    <property type="entry name" value="MFS_trans_sf"/>
</dbReference>
<evidence type="ECO:0000256" key="6">
    <source>
        <dbReference type="SAM" id="Phobius"/>
    </source>
</evidence>